<protein>
    <recommendedName>
        <fullName evidence="4">Carbohydrate kinase FGGY N-terminal domain-containing protein</fullName>
    </recommendedName>
</protein>
<reference evidence="5 6" key="1">
    <citation type="submission" date="2020-04" db="EMBL/GenBank/DDBJ databases">
        <authorList>
            <person name="Zhang R."/>
            <person name="Schippers A."/>
        </authorList>
    </citation>
    <scope>NUCLEOTIDE SEQUENCE [LARGE SCALE GENOMIC DNA]</scope>
    <source>
        <strain evidence="5 6">DSM 109850</strain>
    </source>
</reference>
<comment type="caution">
    <text evidence="5">The sequence shown here is derived from an EMBL/GenBank/DDBJ whole genome shotgun (WGS) entry which is preliminary data.</text>
</comment>
<dbReference type="InterPro" id="IPR018484">
    <property type="entry name" value="FGGY_N"/>
</dbReference>
<dbReference type="Gene3D" id="3.30.420.40">
    <property type="match status" value="1"/>
</dbReference>
<evidence type="ECO:0000313" key="6">
    <source>
        <dbReference type="Proteomes" id="UP000533476"/>
    </source>
</evidence>
<keyword evidence="6" id="KW-1185">Reference proteome</keyword>
<organism evidence="5 6">
    <name type="scientific">Sulfobacillus harzensis</name>
    <dbReference type="NCBI Taxonomy" id="2729629"/>
    <lineage>
        <taxon>Bacteria</taxon>
        <taxon>Bacillati</taxon>
        <taxon>Bacillota</taxon>
        <taxon>Clostridia</taxon>
        <taxon>Eubacteriales</taxon>
        <taxon>Clostridiales Family XVII. Incertae Sedis</taxon>
        <taxon>Sulfobacillus</taxon>
    </lineage>
</organism>
<evidence type="ECO:0000259" key="4">
    <source>
        <dbReference type="Pfam" id="PF00370"/>
    </source>
</evidence>
<evidence type="ECO:0000256" key="3">
    <source>
        <dbReference type="ARBA" id="ARBA00022777"/>
    </source>
</evidence>
<comment type="similarity">
    <text evidence="1">Belongs to the FGGY kinase family.</text>
</comment>
<dbReference type="GO" id="GO:0016301">
    <property type="term" value="F:kinase activity"/>
    <property type="evidence" value="ECO:0007669"/>
    <property type="project" value="UniProtKB-KW"/>
</dbReference>
<sequence>MDAVMAFDLGTTHLKWVVVEEASGLRLWEGRDNVSAVQRGLASEQDPDHIWRTIQTALNEAKNYGHIARVAFSSAMHSFVVVDAGGRPLTKSWTWMDKRGQDAARRLRRQGESVRLHHLSGVPLHAMSPLVKWLSIKDSLPPQSRPVSLKDYIVYQMTGRWATDYTTASSSGFLGLDNRWLPEALALAALDPEQLPALVSMTERIGDRKGLFDVVVGASDGATAHLHLNIPSDGTVGVLAMGTSGALRTTQRTPADNPELFSYSLGPGEGYLVGSAFSNVGNLLAWLGHTLGGSIEQLIDEGLNALYQGRPLPLALPIGLENVRHGGGKTWRGRG</sequence>
<dbReference type="Proteomes" id="UP000533476">
    <property type="component" value="Unassembled WGS sequence"/>
</dbReference>
<evidence type="ECO:0000256" key="2">
    <source>
        <dbReference type="ARBA" id="ARBA00022679"/>
    </source>
</evidence>
<accession>A0A7Y0L300</accession>
<dbReference type="SUPFAM" id="SSF53067">
    <property type="entry name" value="Actin-like ATPase domain"/>
    <property type="match status" value="1"/>
</dbReference>
<evidence type="ECO:0000256" key="1">
    <source>
        <dbReference type="ARBA" id="ARBA00009156"/>
    </source>
</evidence>
<dbReference type="RefSeq" id="WP_169098590.1">
    <property type="nucleotide sequence ID" value="NZ_JABBVZ010000021.1"/>
</dbReference>
<dbReference type="InterPro" id="IPR043129">
    <property type="entry name" value="ATPase_NBD"/>
</dbReference>
<dbReference type="GO" id="GO:0005975">
    <property type="term" value="P:carbohydrate metabolic process"/>
    <property type="evidence" value="ECO:0007669"/>
    <property type="project" value="InterPro"/>
</dbReference>
<dbReference type="InterPro" id="IPR050406">
    <property type="entry name" value="FGGY_Carb_Kinase"/>
</dbReference>
<keyword evidence="3" id="KW-0418">Kinase</keyword>
<evidence type="ECO:0000313" key="5">
    <source>
        <dbReference type="EMBL" id="NMP22358.1"/>
    </source>
</evidence>
<name>A0A7Y0L300_9FIRM</name>
<proteinExistence type="inferred from homology"/>
<dbReference type="EMBL" id="JABBVZ010000021">
    <property type="protein sequence ID" value="NMP22358.1"/>
    <property type="molecule type" value="Genomic_DNA"/>
</dbReference>
<gene>
    <name evidence="5" type="ORF">HIJ39_08325</name>
</gene>
<dbReference type="PANTHER" id="PTHR43095">
    <property type="entry name" value="SUGAR KINASE"/>
    <property type="match status" value="1"/>
</dbReference>
<keyword evidence="2" id="KW-0808">Transferase</keyword>
<dbReference type="AlphaFoldDB" id="A0A7Y0L300"/>
<dbReference type="PANTHER" id="PTHR43095:SF2">
    <property type="entry name" value="GLUCONOKINASE"/>
    <property type="match status" value="1"/>
</dbReference>
<feature type="domain" description="Carbohydrate kinase FGGY N-terminal" evidence="4">
    <location>
        <begin position="4"/>
        <end position="209"/>
    </location>
</feature>
<dbReference type="Pfam" id="PF00370">
    <property type="entry name" value="FGGY_N"/>
    <property type="match status" value="1"/>
</dbReference>